<accession>A0AAD5M860</accession>
<gene>
    <name evidence="2" type="ORF">P43SY_011356</name>
</gene>
<dbReference type="EMBL" id="JAKCXM010000044">
    <property type="protein sequence ID" value="KAJ0405508.1"/>
    <property type="molecule type" value="Genomic_DNA"/>
</dbReference>
<evidence type="ECO:0008006" key="4">
    <source>
        <dbReference type="Google" id="ProtNLM"/>
    </source>
</evidence>
<feature type="signal peptide" evidence="1">
    <location>
        <begin position="1"/>
        <end position="23"/>
    </location>
</feature>
<sequence length="131" mass="14263">MKAIQITVLVLMLPLAIVLPVESRRVAETQQQQQQQQSVACASPGSELALLLSAPSSSVVRDLHECVAPLLFAGVKYVDPADAKEYCTSEPCKRLVLRLKRLPRCTWTATPAPDSESNDVAMARRVMADCA</sequence>
<proteinExistence type="predicted"/>
<name>A0AAD5M860_PYTIN</name>
<feature type="chain" id="PRO_5041928636" description="Elicitin-like protein" evidence="1">
    <location>
        <begin position="24"/>
        <end position="131"/>
    </location>
</feature>
<comment type="caution">
    <text evidence="2">The sequence shown here is derived from an EMBL/GenBank/DDBJ whole genome shotgun (WGS) entry which is preliminary data.</text>
</comment>
<organism evidence="2 3">
    <name type="scientific">Pythium insidiosum</name>
    <name type="common">Pythiosis disease agent</name>
    <dbReference type="NCBI Taxonomy" id="114742"/>
    <lineage>
        <taxon>Eukaryota</taxon>
        <taxon>Sar</taxon>
        <taxon>Stramenopiles</taxon>
        <taxon>Oomycota</taxon>
        <taxon>Peronosporomycetes</taxon>
        <taxon>Pythiales</taxon>
        <taxon>Pythiaceae</taxon>
        <taxon>Pythium</taxon>
    </lineage>
</organism>
<dbReference type="Proteomes" id="UP001209570">
    <property type="component" value="Unassembled WGS sequence"/>
</dbReference>
<evidence type="ECO:0000313" key="2">
    <source>
        <dbReference type="EMBL" id="KAJ0405508.1"/>
    </source>
</evidence>
<reference evidence="2" key="1">
    <citation type="submission" date="2021-12" db="EMBL/GenBank/DDBJ databases">
        <title>Prjna785345.</title>
        <authorList>
            <person name="Rujirawat T."/>
            <person name="Krajaejun T."/>
        </authorList>
    </citation>
    <scope>NUCLEOTIDE SEQUENCE</scope>
    <source>
        <strain evidence="2">Pi057C3</strain>
    </source>
</reference>
<evidence type="ECO:0000256" key="1">
    <source>
        <dbReference type="SAM" id="SignalP"/>
    </source>
</evidence>
<evidence type="ECO:0000313" key="3">
    <source>
        <dbReference type="Proteomes" id="UP001209570"/>
    </source>
</evidence>
<keyword evidence="1" id="KW-0732">Signal</keyword>
<keyword evidence="3" id="KW-1185">Reference proteome</keyword>
<dbReference type="AlphaFoldDB" id="A0AAD5M860"/>
<protein>
    <recommendedName>
        <fullName evidence="4">Elicitin-like protein</fullName>
    </recommendedName>
</protein>